<gene>
    <name evidence="1" type="ORF">HPB49_001113</name>
</gene>
<reference evidence="1" key="1">
    <citation type="submission" date="2020-05" db="EMBL/GenBank/DDBJ databases">
        <title>Large-scale comparative analyses of tick genomes elucidate their genetic diversity and vector capacities.</title>
        <authorList>
            <person name="Jia N."/>
            <person name="Wang J."/>
            <person name="Shi W."/>
            <person name="Du L."/>
            <person name="Sun Y."/>
            <person name="Zhan W."/>
            <person name="Jiang J."/>
            <person name="Wang Q."/>
            <person name="Zhang B."/>
            <person name="Ji P."/>
            <person name="Sakyi L.B."/>
            <person name="Cui X."/>
            <person name="Yuan T."/>
            <person name="Jiang B."/>
            <person name="Yang W."/>
            <person name="Lam T.T.-Y."/>
            <person name="Chang Q."/>
            <person name="Ding S."/>
            <person name="Wang X."/>
            <person name="Zhu J."/>
            <person name="Ruan X."/>
            <person name="Zhao L."/>
            <person name="Wei J."/>
            <person name="Que T."/>
            <person name="Du C."/>
            <person name="Cheng J."/>
            <person name="Dai P."/>
            <person name="Han X."/>
            <person name="Huang E."/>
            <person name="Gao Y."/>
            <person name="Liu J."/>
            <person name="Shao H."/>
            <person name="Ye R."/>
            <person name="Li L."/>
            <person name="Wei W."/>
            <person name="Wang X."/>
            <person name="Wang C."/>
            <person name="Yang T."/>
            <person name="Huo Q."/>
            <person name="Li W."/>
            <person name="Guo W."/>
            <person name="Chen H."/>
            <person name="Zhou L."/>
            <person name="Ni X."/>
            <person name="Tian J."/>
            <person name="Zhou Y."/>
            <person name="Sheng Y."/>
            <person name="Liu T."/>
            <person name="Pan Y."/>
            <person name="Xia L."/>
            <person name="Li J."/>
            <person name="Zhao F."/>
            <person name="Cao W."/>
        </authorList>
    </citation>
    <scope>NUCLEOTIDE SEQUENCE</scope>
    <source>
        <strain evidence="1">Dsil-2018</strain>
    </source>
</reference>
<organism evidence="1 2">
    <name type="scientific">Dermacentor silvarum</name>
    <name type="common">Tick</name>
    <dbReference type="NCBI Taxonomy" id="543639"/>
    <lineage>
        <taxon>Eukaryota</taxon>
        <taxon>Metazoa</taxon>
        <taxon>Ecdysozoa</taxon>
        <taxon>Arthropoda</taxon>
        <taxon>Chelicerata</taxon>
        <taxon>Arachnida</taxon>
        <taxon>Acari</taxon>
        <taxon>Parasitiformes</taxon>
        <taxon>Ixodida</taxon>
        <taxon>Ixodoidea</taxon>
        <taxon>Ixodidae</taxon>
        <taxon>Rhipicephalinae</taxon>
        <taxon>Dermacentor</taxon>
    </lineage>
</organism>
<dbReference type="EMBL" id="CM023471">
    <property type="protein sequence ID" value="KAH7964744.1"/>
    <property type="molecule type" value="Genomic_DNA"/>
</dbReference>
<dbReference type="Proteomes" id="UP000821865">
    <property type="component" value="Chromosome 2"/>
</dbReference>
<proteinExistence type="predicted"/>
<keyword evidence="2" id="KW-1185">Reference proteome</keyword>
<sequence length="986" mass="111734">MTSGSGKHGHQRRHFYPLAPRSGMQPGVTPTPETMGRCRYGGANVPRQQLVSRTGRPLVEEYPRRTESTRELNGVPGESSVRSGKHWRKEAERNGIRRAWRAARRVREVHWSSRTPGIIQKEMERICHKLNITQKPSEDKTLVKDRHTKETQQEEPALKKPTKREREAVRKKNLLDDNKQEDKVIKQMEKKLFLSKRKNKNMPKSFIDEGLDYLLEVVDKKYQNSHQDSDGDDADVYMNPAKRKRKLEESKSLSAGKKQRTHSGSSISDSEGSENEFSDDDDDDRSNTAPIAKSLSRAKHRNSEDSDEIGDDDSIDEENSDEHGSEDVEDEDDVSDEEGSGYSGAEDNSDDELSSQDKSYGADNSASIGISSLQRRRGRENILNENLKFTSAKECKLAGHTEAAKLADTTKHSKAIDERKGSENTLEEEDADEISFDDESGSSGEEEEEPVASGTLGEGRALPTAKQGTASSDGMWEDIYGRLRDKAGNVVSQKYVPPAKRLQGINLSSQKKEELARLKKQMKGLLNRLSEATVQPIGMEMEDLYKKHSNNDVNSTLNVCLSESIIAPFLTPERLVMEHAMLVAYLHCNVGTEVGAQILQDMAEKFSELYEQQQGCSTGKEVDNCALFISYLFVFKVVHSRIIYDIIRKLAESFSEKDVEIILLILRSVGFALRKHDPLALKEVVLLLQRKCAQDTAGAQDSRKRFMMDILNAVRNNNIQKIPNCDPSMVEHASKVLRGLFRKGCLLQELNISLEDLLKAHERGKWWVVGSAWTGNEVSSDRKASMSSAPPEFSSKILKLAQKHHMNTDVRRNIFCILMTAEDYLSASERILHLNLTATQEREMCHVVLHCLLKEKRHNPFYAYLAQFFIKRDRRFYMSLQCAVWDKFRELDRLSPTALSNLAEFLVILLSQEALSLAVLKDVYQRVFLKVADAPKLRLLREGLCLFLRHFFLKDPGMDSTVRSMLEQHAEIAEETLSRTDKKAIL</sequence>
<evidence type="ECO:0000313" key="1">
    <source>
        <dbReference type="EMBL" id="KAH7964744.1"/>
    </source>
</evidence>
<name>A0ACB8D9J1_DERSI</name>
<accession>A0ACB8D9J1</accession>
<comment type="caution">
    <text evidence="1">The sequence shown here is derived from an EMBL/GenBank/DDBJ whole genome shotgun (WGS) entry which is preliminary data.</text>
</comment>
<evidence type="ECO:0000313" key="2">
    <source>
        <dbReference type="Proteomes" id="UP000821865"/>
    </source>
</evidence>
<protein>
    <submittedName>
        <fullName evidence="1">Uncharacterized protein</fullName>
    </submittedName>
</protein>